<dbReference type="InterPro" id="IPR002938">
    <property type="entry name" value="FAD-bd"/>
</dbReference>
<evidence type="ECO:0000313" key="10">
    <source>
        <dbReference type="Proteomes" id="UP000000383"/>
    </source>
</evidence>
<reference evidence="10" key="1">
    <citation type="submission" date="2010-05" db="EMBL/GenBank/DDBJ databases">
        <title>Complete sequence of Methylotenera sp. 301.</title>
        <authorList>
            <person name="Lucas S."/>
            <person name="Copeland A."/>
            <person name="Lapidus A."/>
            <person name="Cheng J.-F."/>
            <person name="Bruce D."/>
            <person name="Goodwin L."/>
            <person name="Pitluck S."/>
            <person name="Clum A."/>
            <person name="Land M."/>
            <person name="Hauser L."/>
            <person name="Kyrpides N."/>
            <person name="Ivanova N."/>
            <person name="Chistoservova L."/>
            <person name="Kalyuzhnaya M."/>
            <person name="Woyke T."/>
        </authorList>
    </citation>
    <scope>NUCLEOTIDE SEQUENCE [LARGE SCALE GENOMIC DNA]</scope>
    <source>
        <strain evidence="10">301</strain>
    </source>
</reference>
<dbReference type="GO" id="GO:0071949">
    <property type="term" value="F:FAD binding"/>
    <property type="evidence" value="ECO:0007669"/>
    <property type="project" value="InterPro"/>
</dbReference>
<evidence type="ECO:0000256" key="4">
    <source>
        <dbReference type="ARBA" id="ARBA00022630"/>
    </source>
</evidence>
<protein>
    <submittedName>
        <fullName evidence="9">Ubiquinone biosynthesis hydroxylase, UbiH/UbiF/VisC/COQ6 family</fullName>
    </submittedName>
</protein>
<keyword evidence="9" id="KW-0830">Ubiquinone</keyword>
<evidence type="ECO:0000256" key="5">
    <source>
        <dbReference type="ARBA" id="ARBA00022827"/>
    </source>
</evidence>
<dbReference type="STRING" id="666681.M301_0600"/>
<dbReference type="RefSeq" id="WP_013147300.1">
    <property type="nucleotide sequence ID" value="NC_014207.1"/>
</dbReference>
<gene>
    <name evidence="9" type="ordered locus">M301_0600</name>
</gene>
<keyword evidence="5" id="KW-0274">FAD</keyword>
<evidence type="ECO:0000256" key="1">
    <source>
        <dbReference type="ARBA" id="ARBA00001974"/>
    </source>
</evidence>
<feature type="domain" description="FAD-binding" evidence="8">
    <location>
        <begin position="6"/>
        <end position="351"/>
    </location>
</feature>
<evidence type="ECO:0000313" key="9">
    <source>
        <dbReference type="EMBL" id="ADI28984.1"/>
    </source>
</evidence>
<dbReference type="InterPro" id="IPR051205">
    <property type="entry name" value="UbiH/COQ6_monooxygenase"/>
</dbReference>
<dbReference type="InterPro" id="IPR036188">
    <property type="entry name" value="FAD/NAD-bd_sf"/>
</dbReference>
<comment type="cofactor">
    <cofactor evidence="1">
        <name>FAD</name>
        <dbReference type="ChEBI" id="CHEBI:57692"/>
    </cofactor>
</comment>
<evidence type="ECO:0000259" key="8">
    <source>
        <dbReference type="Pfam" id="PF01494"/>
    </source>
</evidence>
<dbReference type="Gene3D" id="3.50.50.60">
    <property type="entry name" value="FAD/NAD(P)-binding domain"/>
    <property type="match status" value="2"/>
</dbReference>
<dbReference type="GO" id="GO:0016705">
    <property type="term" value="F:oxidoreductase activity, acting on paired donors, with incorporation or reduction of molecular oxygen"/>
    <property type="evidence" value="ECO:0007669"/>
    <property type="project" value="InterPro"/>
</dbReference>
<dbReference type="PANTHER" id="PTHR43876">
    <property type="entry name" value="UBIQUINONE BIOSYNTHESIS MONOOXYGENASE COQ6, MITOCHONDRIAL"/>
    <property type="match status" value="1"/>
</dbReference>
<evidence type="ECO:0000256" key="7">
    <source>
        <dbReference type="ARBA" id="ARBA00023033"/>
    </source>
</evidence>
<dbReference type="PRINTS" id="PR00420">
    <property type="entry name" value="RNGMNOXGNASE"/>
</dbReference>
<dbReference type="AlphaFoldDB" id="D7DN45"/>
<name>D7DN45_METV0</name>
<accession>D7DN45</accession>
<comment type="similarity">
    <text evidence="3">Belongs to the UbiH/COQ6 family.</text>
</comment>
<dbReference type="EMBL" id="CP002056">
    <property type="protein sequence ID" value="ADI28984.1"/>
    <property type="molecule type" value="Genomic_DNA"/>
</dbReference>
<keyword evidence="4" id="KW-0285">Flavoprotein</keyword>
<dbReference type="PANTHER" id="PTHR43876:SF7">
    <property type="entry name" value="UBIQUINONE BIOSYNTHESIS MONOOXYGENASE COQ6, MITOCHONDRIAL"/>
    <property type="match status" value="1"/>
</dbReference>
<dbReference type="GO" id="GO:0004497">
    <property type="term" value="F:monooxygenase activity"/>
    <property type="evidence" value="ECO:0007669"/>
    <property type="project" value="UniProtKB-KW"/>
</dbReference>
<organism evidence="9 10">
    <name type="scientific">Methylotenera versatilis (strain 301)</name>
    <dbReference type="NCBI Taxonomy" id="666681"/>
    <lineage>
        <taxon>Bacteria</taxon>
        <taxon>Pseudomonadati</taxon>
        <taxon>Pseudomonadota</taxon>
        <taxon>Betaproteobacteria</taxon>
        <taxon>Nitrosomonadales</taxon>
        <taxon>Methylophilaceae</taxon>
        <taxon>Methylotenera</taxon>
    </lineage>
</organism>
<dbReference type="HOGENOM" id="CLU_009665_8_3_4"/>
<evidence type="ECO:0000256" key="3">
    <source>
        <dbReference type="ARBA" id="ARBA00005349"/>
    </source>
</evidence>
<dbReference type="KEGG" id="meh:M301_0600"/>
<dbReference type="Proteomes" id="UP000000383">
    <property type="component" value="Chromosome"/>
</dbReference>
<comment type="pathway">
    <text evidence="2">Cofactor biosynthesis; ubiquinone biosynthesis.</text>
</comment>
<sequence>MSEILRTDVTIVGAGLVGLAAAVAMHQAGFSVVLVDSKNPVGTDFADDTWDARIYAISPKNAQWLDDLGVWPLMNQSRIGKMQSMEIFGETDSSQGQHAPITLSANDVNADSLGYIVESKSLMQALLKQVVALGIQTRFDSPCEAVSNKPDKAVLHLQHHQSIESTLLLAADGSHSWVRQQLNMPMQQKSYEQTAIVANFTATKPHGNIARQWFAQDAESQNSILAWLPLPDNTVSIVWSVSTNYADELLRLSDDKFTNTVKLAGNSILGDFKLLSPAMRFPLSLQKTSTLVQNSVVLVGDAAHQVHPMAGQGVNLGFRDVVDLLDTLKTKNQYQLLNDTHLLKQYMRKRKVDILNMVLLTDTLYHLFRSQNAAIKAVRNWGLSATNHQAIKKMLVSNAVSL</sequence>
<proteinExistence type="inferred from homology"/>
<dbReference type="OrthoDB" id="9769565at2"/>
<dbReference type="NCBIfam" id="TIGR01988">
    <property type="entry name" value="Ubi-OHases"/>
    <property type="match status" value="1"/>
</dbReference>
<keyword evidence="7" id="KW-0503">Monooxygenase</keyword>
<dbReference type="InterPro" id="IPR010971">
    <property type="entry name" value="UbiH/COQ6"/>
</dbReference>
<keyword evidence="10" id="KW-1185">Reference proteome</keyword>
<dbReference type="Pfam" id="PF01494">
    <property type="entry name" value="FAD_binding_3"/>
    <property type="match status" value="1"/>
</dbReference>
<reference evidence="9 10" key="2">
    <citation type="journal article" date="2011" name="J. Bacteriol.">
        <title>Genomes of three methylotrophs from a single niche uncover genetic and metabolic divergence of Methylophilaceae.</title>
        <authorList>
            <person name="Lapidus A."/>
            <person name="Clum A."/>
            <person name="Labutti K."/>
            <person name="Kaluzhnaya M.G."/>
            <person name="Lim S."/>
            <person name="Beck D.A."/>
            <person name="Glavina Del Rio T."/>
            <person name="Nolan M."/>
            <person name="Mavromatis K."/>
            <person name="Huntemann M."/>
            <person name="Lucas S."/>
            <person name="Lidstrom M.E."/>
            <person name="Ivanova N."/>
            <person name="Chistoserdova L."/>
        </authorList>
    </citation>
    <scope>NUCLEOTIDE SEQUENCE [LARGE SCALE GENOMIC DNA]</scope>
    <source>
        <strain evidence="9 10">301</strain>
    </source>
</reference>
<evidence type="ECO:0000256" key="2">
    <source>
        <dbReference type="ARBA" id="ARBA00004749"/>
    </source>
</evidence>
<dbReference type="GO" id="GO:0006744">
    <property type="term" value="P:ubiquinone biosynthetic process"/>
    <property type="evidence" value="ECO:0007669"/>
    <property type="project" value="UniProtKB-UniPathway"/>
</dbReference>
<dbReference type="eggNOG" id="COG0654">
    <property type="taxonomic scope" value="Bacteria"/>
</dbReference>
<dbReference type="SUPFAM" id="SSF51905">
    <property type="entry name" value="FAD/NAD(P)-binding domain"/>
    <property type="match status" value="1"/>
</dbReference>
<keyword evidence="6" id="KW-0560">Oxidoreductase</keyword>
<evidence type="ECO:0000256" key="6">
    <source>
        <dbReference type="ARBA" id="ARBA00023002"/>
    </source>
</evidence>
<dbReference type="UniPathway" id="UPA00232"/>